<organism evidence="3 4">
    <name type="scientific">Legionella wadsworthii</name>
    <dbReference type="NCBI Taxonomy" id="28088"/>
    <lineage>
        <taxon>Bacteria</taxon>
        <taxon>Pseudomonadati</taxon>
        <taxon>Pseudomonadota</taxon>
        <taxon>Gammaproteobacteria</taxon>
        <taxon>Legionellales</taxon>
        <taxon>Legionellaceae</taxon>
        <taxon>Legionella</taxon>
    </lineage>
</organism>
<protein>
    <submittedName>
        <fullName evidence="3">Ribulose-5-phosphate 4-epimerase and related epimerases and aldolases</fullName>
    </submittedName>
</protein>
<dbReference type="Pfam" id="PF12796">
    <property type="entry name" value="Ank_2"/>
    <property type="match status" value="2"/>
</dbReference>
<dbReference type="SMART" id="SM00248">
    <property type="entry name" value="ANK"/>
    <property type="match status" value="5"/>
</dbReference>
<evidence type="ECO:0000256" key="2">
    <source>
        <dbReference type="ARBA" id="ARBA00023043"/>
    </source>
</evidence>
<evidence type="ECO:0000313" key="4">
    <source>
        <dbReference type="Proteomes" id="UP000255297"/>
    </source>
</evidence>
<sequence length="659" mass="75043">MIKKLGIPQTHLEELNPLGCAVLNNRHDIVKRLLQEPGIKKSTILAYALFKKSDIETINILLNHPHIGLNSVYMSQGALHIAADRGDIALVSALLARDKEIIPVNDENYLFWMPAEQFIKPAYHANTIYLSASGEYKVYNIHGEIRTGKIETGTMDLSDLRPYRFVMITSPETNPPQAENGHIYLSHEGEYTVCDHHGTIFSGKLTDDYVSYLNLKELTEKINEPIFQAQLTYLLSKEGRTKIHAILDNPTIKSQIFSAIYSAEGIVSFIDVNLDGPQYDKPINIAAQKGHLNIVRELLKHPDIDLNYRRGLSKPTLLTEMVRSKTAESVLTFKLILQHPKIDVNLGDDVGMNPLCTAVLYGNIHAVKALLEHPALNVNLGNPLEIAIREGHYDILKALIQHPKTEINCLMSNGLLPLVYTAQFAWNNSRYDKYMQVFLSKESSFFPADPSQLYDIDQYWKNYYQVQPLIECIQKCIASINQYQNSYSKLIILDKEPEKNELDNQTIAVVNKNNEWIIYRQEGGTIHASVVDKNHLDMDRVKSIDNKLQNKIYRNHELINYILCQCSVPTINAIEWLEMDLYDFISDLKQIEYDKESMASAVDNFCTRAMHIANSSSNCNQSLLFTGPRFDSQFNQAKLQCHQRIERFNEKLQASPASS</sequence>
<gene>
    <name evidence="3" type="ORF">NCTC11532_00463</name>
</gene>
<keyword evidence="4" id="KW-1185">Reference proteome</keyword>
<dbReference type="Proteomes" id="UP000255297">
    <property type="component" value="Unassembled WGS sequence"/>
</dbReference>
<keyword evidence="2" id="KW-0040">ANK repeat</keyword>
<evidence type="ECO:0000256" key="1">
    <source>
        <dbReference type="ARBA" id="ARBA00022737"/>
    </source>
</evidence>
<dbReference type="AlphaFoldDB" id="A0A378LNG0"/>
<accession>A0A378LNG0</accession>
<evidence type="ECO:0000313" key="3">
    <source>
        <dbReference type="EMBL" id="STY28293.1"/>
    </source>
</evidence>
<dbReference type="PANTHER" id="PTHR24198">
    <property type="entry name" value="ANKYRIN REPEAT AND PROTEIN KINASE DOMAIN-CONTAINING PROTEIN"/>
    <property type="match status" value="1"/>
</dbReference>
<dbReference type="InterPro" id="IPR036770">
    <property type="entry name" value="Ankyrin_rpt-contain_sf"/>
</dbReference>
<dbReference type="EMBL" id="UGPB01000001">
    <property type="protein sequence ID" value="STY28293.1"/>
    <property type="molecule type" value="Genomic_DNA"/>
</dbReference>
<dbReference type="Pfam" id="PF00023">
    <property type="entry name" value="Ank"/>
    <property type="match status" value="1"/>
</dbReference>
<reference evidence="3 4" key="1">
    <citation type="submission" date="2018-06" db="EMBL/GenBank/DDBJ databases">
        <authorList>
            <consortium name="Pathogen Informatics"/>
            <person name="Doyle S."/>
        </authorList>
    </citation>
    <scope>NUCLEOTIDE SEQUENCE [LARGE SCALE GENOMIC DNA]</scope>
    <source>
        <strain evidence="3 4">NCTC11532</strain>
    </source>
</reference>
<proteinExistence type="predicted"/>
<keyword evidence="1" id="KW-0677">Repeat</keyword>
<name>A0A378LNG0_9GAMM</name>
<dbReference type="Gene3D" id="1.25.40.20">
    <property type="entry name" value="Ankyrin repeat-containing domain"/>
    <property type="match status" value="2"/>
</dbReference>
<dbReference type="RefSeq" id="WP_207384418.1">
    <property type="nucleotide sequence ID" value="NZ_CAAAIS010000002.1"/>
</dbReference>
<dbReference type="STRING" id="1122170.GCA_000701265_02214"/>
<dbReference type="SUPFAM" id="SSF48403">
    <property type="entry name" value="Ankyrin repeat"/>
    <property type="match status" value="1"/>
</dbReference>
<dbReference type="InterPro" id="IPR002110">
    <property type="entry name" value="Ankyrin_rpt"/>
</dbReference>
<dbReference type="PANTHER" id="PTHR24198:SF165">
    <property type="entry name" value="ANKYRIN REPEAT-CONTAINING PROTEIN-RELATED"/>
    <property type="match status" value="1"/>
</dbReference>